<dbReference type="Gene3D" id="3.30.420.10">
    <property type="entry name" value="Ribonuclease H-like superfamily/Ribonuclease H"/>
    <property type="match status" value="1"/>
</dbReference>
<dbReference type="InterPro" id="IPR012337">
    <property type="entry name" value="RNaseH-like_sf"/>
</dbReference>
<dbReference type="Pfam" id="PF13456">
    <property type="entry name" value="RVT_3"/>
    <property type="match status" value="1"/>
</dbReference>
<evidence type="ECO:0000313" key="3">
    <source>
        <dbReference type="EMBL" id="KAF9607244.1"/>
    </source>
</evidence>
<dbReference type="Proteomes" id="UP000631114">
    <property type="component" value="Unassembled WGS sequence"/>
</dbReference>
<dbReference type="AlphaFoldDB" id="A0A835HY11"/>
<dbReference type="PANTHER" id="PTHR47074:SF11">
    <property type="entry name" value="REVERSE TRANSCRIPTASE-LIKE PROTEIN"/>
    <property type="match status" value="1"/>
</dbReference>
<dbReference type="PANTHER" id="PTHR47074">
    <property type="entry name" value="BNAC02G40300D PROTEIN"/>
    <property type="match status" value="1"/>
</dbReference>
<feature type="domain" description="RNase H type-1" evidence="2">
    <location>
        <begin position="30"/>
        <end position="107"/>
    </location>
</feature>
<reference evidence="3 4" key="1">
    <citation type="submission" date="2020-10" db="EMBL/GenBank/DDBJ databases">
        <title>The Coptis chinensis genome and diversification of protoberbering-type alkaloids.</title>
        <authorList>
            <person name="Wang B."/>
            <person name="Shu S."/>
            <person name="Song C."/>
            <person name="Liu Y."/>
        </authorList>
    </citation>
    <scope>NUCLEOTIDE SEQUENCE [LARGE SCALE GENOMIC DNA]</scope>
    <source>
        <strain evidence="3">HL-2020</strain>
        <tissue evidence="3">Leaf</tissue>
    </source>
</reference>
<dbReference type="InterPro" id="IPR036397">
    <property type="entry name" value="RNaseH_sf"/>
</dbReference>
<name>A0A835HY11_9MAGN</name>
<organism evidence="3 4">
    <name type="scientific">Coptis chinensis</name>
    <dbReference type="NCBI Taxonomy" id="261450"/>
    <lineage>
        <taxon>Eukaryota</taxon>
        <taxon>Viridiplantae</taxon>
        <taxon>Streptophyta</taxon>
        <taxon>Embryophyta</taxon>
        <taxon>Tracheophyta</taxon>
        <taxon>Spermatophyta</taxon>
        <taxon>Magnoliopsida</taxon>
        <taxon>Ranunculales</taxon>
        <taxon>Ranunculaceae</taxon>
        <taxon>Coptidoideae</taxon>
        <taxon>Coptis</taxon>
    </lineage>
</organism>
<keyword evidence="1" id="KW-0472">Membrane</keyword>
<keyword evidence="4" id="KW-1185">Reference proteome</keyword>
<comment type="caution">
    <text evidence="3">The sequence shown here is derived from an EMBL/GenBank/DDBJ whole genome shotgun (WGS) entry which is preliminary data.</text>
</comment>
<dbReference type="OrthoDB" id="1906820at2759"/>
<dbReference type="EMBL" id="JADFTS010000005">
    <property type="protein sequence ID" value="KAF9607244.1"/>
    <property type="molecule type" value="Genomic_DNA"/>
</dbReference>
<keyword evidence="1" id="KW-1133">Transmembrane helix</keyword>
<feature type="transmembrane region" description="Helical" evidence="1">
    <location>
        <begin position="54"/>
        <end position="74"/>
    </location>
</feature>
<gene>
    <name evidence="3" type="ORF">IFM89_033451</name>
</gene>
<dbReference type="GO" id="GO:0003676">
    <property type="term" value="F:nucleic acid binding"/>
    <property type="evidence" value="ECO:0007669"/>
    <property type="project" value="InterPro"/>
</dbReference>
<dbReference type="InterPro" id="IPR052929">
    <property type="entry name" value="RNase_H-like_EbsB-rel"/>
</dbReference>
<evidence type="ECO:0000313" key="4">
    <source>
        <dbReference type="Proteomes" id="UP000631114"/>
    </source>
</evidence>
<proteinExistence type="predicted"/>
<dbReference type="SUPFAM" id="SSF53098">
    <property type="entry name" value="Ribonuclease H-like"/>
    <property type="match status" value="1"/>
</dbReference>
<dbReference type="InterPro" id="IPR044730">
    <property type="entry name" value="RNase_H-like_dom_plant"/>
</dbReference>
<accession>A0A835HY11</accession>
<dbReference type="InterPro" id="IPR002156">
    <property type="entry name" value="RNaseH_domain"/>
</dbReference>
<keyword evidence="1" id="KW-0812">Transmembrane</keyword>
<dbReference type="CDD" id="cd06222">
    <property type="entry name" value="RNase_H_like"/>
    <property type="match status" value="1"/>
</dbReference>
<sequence length="160" mass="18226">MALVHKKSSEKIEINEKWDTLPKDWFKLHTDGSSLGNHAAARAGCLFRDENGKFIMAIATPIAFSSAFLAKAIALKMGIKATKALNLTNVMVETDCRMLHEFVTKNSYQIPAIAIDNGNSRNCECRKLCAEMEQEKQIIGLMHWRILRLIRQNRWTRKHA</sequence>
<dbReference type="GO" id="GO:0004523">
    <property type="term" value="F:RNA-DNA hybrid ribonuclease activity"/>
    <property type="evidence" value="ECO:0007669"/>
    <property type="project" value="InterPro"/>
</dbReference>
<protein>
    <recommendedName>
        <fullName evidence="2">RNase H type-1 domain-containing protein</fullName>
    </recommendedName>
</protein>
<evidence type="ECO:0000259" key="2">
    <source>
        <dbReference type="Pfam" id="PF13456"/>
    </source>
</evidence>
<evidence type="ECO:0000256" key="1">
    <source>
        <dbReference type="SAM" id="Phobius"/>
    </source>
</evidence>